<sequence>MEIIYQPCIIKSFKHDGHLHRMWLRNWLIPKSRLTAEHASESIIVLMNSQTPIQEADRKVWVSKVPAVSFFIPGQWFNVVALIEEAGIRYYCNVASPPYLHEGVLTYIDYDLDVIRTWDGSMHVVDRDEYEAHKAMYHYPALVQEKVEEGLTALIQRIQSGGAPFDDDMVYHYYNEWTKREEGV</sequence>
<dbReference type="GO" id="GO:0016787">
    <property type="term" value="F:hydrolase activity"/>
    <property type="evidence" value="ECO:0007669"/>
    <property type="project" value="UniProtKB-KW"/>
</dbReference>
<dbReference type="InterPro" id="IPR035930">
    <property type="entry name" value="FomD-like_sf"/>
</dbReference>
<dbReference type="GO" id="GO:0046872">
    <property type="term" value="F:metal ion binding"/>
    <property type="evidence" value="ECO:0007669"/>
    <property type="project" value="UniProtKB-KW"/>
</dbReference>
<dbReference type="InterPro" id="IPR007295">
    <property type="entry name" value="DUF402"/>
</dbReference>
<keyword evidence="3" id="KW-0460">Magnesium</keyword>
<evidence type="ECO:0000256" key="2">
    <source>
        <dbReference type="ARBA" id="ARBA00022801"/>
    </source>
</evidence>
<evidence type="ECO:0000256" key="1">
    <source>
        <dbReference type="ARBA" id="ARBA00022723"/>
    </source>
</evidence>
<proteinExistence type="predicted"/>
<dbReference type="EMBL" id="JAELUP010000097">
    <property type="protein sequence ID" value="MBJ6362808.1"/>
    <property type="molecule type" value="Genomic_DNA"/>
</dbReference>
<dbReference type="PANTHER" id="PTHR39159:SF1">
    <property type="entry name" value="UPF0374 PROTEIN YGAC"/>
    <property type="match status" value="1"/>
</dbReference>
<accession>A0A934J718</accession>
<evidence type="ECO:0000313" key="5">
    <source>
        <dbReference type="EMBL" id="MBJ6362808.1"/>
    </source>
</evidence>
<organism evidence="5 6">
    <name type="scientific">Paenibacillus roseus</name>
    <dbReference type="NCBI Taxonomy" id="2798579"/>
    <lineage>
        <taxon>Bacteria</taxon>
        <taxon>Bacillati</taxon>
        <taxon>Bacillota</taxon>
        <taxon>Bacilli</taxon>
        <taxon>Bacillales</taxon>
        <taxon>Paenibacillaceae</taxon>
        <taxon>Paenibacillus</taxon>
    </lineage>
</organism>
<dbReference type="AlphaFoldDB" id="A0A934J718"/>
<dbReference type="PIRSF" id="PIRSF028345">
    <property type="entry name" value="UCP028345"/>
    <property type="match status" value="1"/>
</dbReference>
<gene>
    <name evidence="5" type="ORF">JFN88_16445</name>
</gene>
<dbReference type="RefSeq" id="WP_199020350.1">
    <property type="nucleotide sequence ID" value="NZ_JAELUP010000097.1"/>
</dbReference>
<dbReference type="Proteomes" id="UP000640274">
    <property type="component" value="Unassembled WGS sequence"/>
</dbReference>
<dbReference type="SUPFAM" id="SSF159234">
    <property type="entry name" value="FomD-like"/>
    <property type="match status" value="1"/>
</dbReference>
<dbReference type="InterPro" id="IPR050212">
    <property type="entry name" value="Ntdp-like"/>
</dbReference>
<comment type="caution">
    <text evidence="5">The sequence shown here is derived from an EMBL/GenBank/DDBJ whole genome shotgun (WGS) entry which is preliminary data.</text>
</comment>
<dbReference type="Gene3D" id="2.40.380.10">
    <property type="entry name" value="FomD-like"/>
    <property type="match status" value="1"/>
</dbReference>
<keyword evidence="6" id="KW-1185">Reference proteome</keyword>
<dbReference type="InterPro" id="IPR016882">
    <property type="entry name" value="SA1684"/>
</dbReference>
<keyword evidence="2" id="KW-0378">Hydrolase</keyword>
<keyword evidence="1" id="KW-0479">Metal-binding</keyword>
<evidence type="ECO:0000256" key="3">
    <source>
        <dbReference type="ARBA" id="ARBA00022842"/>
    </source>
</evidence>
<name>A0A934J718_9BACL</name>
<reference evidence="5" key="1">
    <citation type="submission" date="2020-12" db="EMBL/GenBank/DDBJ databases">
        <authorList>
            <person name="Huq M.A."/>
        </authorList>
    </citation>
    <scope>NUCLEOTIDE SEQUENCE</scope>
    <source>
        <strain evidence="5">MAHUQ-46</strain>
    </source>
</reference>
<evidence type="ECO:0000313" key="6">
    <source>
        <dbReference type="Proteomes" id="UP000640274"/>
    </source>
</evidence>
<protein>
    <submittedName>
        <fullName evidence="5">DUF402 domain-containing protein</fullName>
    </submittedName>
</protein>
<feature type="domain" description="DUF402" evidence="4">
    <location>
        <begin position="42"/>
        <end position="162"/>
    </location>
</feature>
<evidence type="ECO:0000259" key="4">
    <source>
        <dbReference type="Pfam" id="PF04167"/>
    </source>
</evidence>
<dbReference type="Pfam" id="PF04167">
    <property type="entry name" value="DUF402"/>
    <property type="match status" value="1"/>
</dbReference>
<dbReference type="PANTHER" id="PTHR39159">
    <property type="match status" value="1"/>
</dbReference>